<dbReference type="CDD" id="cd00776">
    <property type="entry name" value="AsxRS_core"/>
    <property type="match status" value="1"/>
</dbReference>
<proteinExistence type="inferred from homology"/>
<dbReference type="STRING" id="5786.F0ZHA5"/>
<evidence type="ECO:0000256" key="6">
    <source>
        <dbReference type="ARBA" id="ARBA00022917"/>
    </source>
</evidence>
<dbReference type="PROSITE" id="PS50862">
    <property type="entry name" value="AA_TRNA_LIGASE_II"/>
    <property type="match status" value="1"/>
</dbReference>
<evidence type="ECO:0000313" key="9">
    <source>
        <dbReference type="EMBL" id="EGC36702.1"/>
    </source>
</evidence>
<reference evidence="10" key="1">
    <citation type="journal article" date="2011" name="Genome Biol.">
        <title>Comparative genomics of the social amoebae Dictyostelium discoideum and Dictyostelium purpureum.</title>
        <authorList>
            <consortium name="US DOE Joint Genome Institute (JGI-PGF)"/>
            <person name="Sucgang R."/>
            <person name="Kuo A."/>
            <person name="Tian X."/>
            <person name="Salerno W."/>
            <person name="Parikh A."/>
            <person name="Feasley C.L."/>
            <person name="Dalin E."/>
            <person name="Tu H."/>
            <person name="Huang E."/>
            <person name="Barry K."/>
            <person name="Lindquist E."/>
            <person name="Shapiro H."/>
            <person name="Bruce D."/>
            <person name="Schmutz J."/>
            <person name="Salamov A."/>
            <person name="Fey P."/>
            <person name="Gaudet P."/>
            <person name="Anjard C."/>
            <person name="Babu M.M."/>
            <person name="Basu S."/>
            <person name="Bushmanova Y."/>
            <person name="van der Wel H."/>
            <person name="Katoh-Kurasawa M."/>
            <person name="Dinh C."/>
            <person name="Coutinho P.M."/>
            <person name="Saito T."/>
            <person name="Elias M."/>
            <person name="Schaap P."/>
            <person name="Kay R.R."/>
            <person name="Henrissat B."/>
            <person name="Eichinger L."/>
            <person name="Rivero F."/>
            <person name="Putnam N.H."/>
            <person name="West C.M."/>
            <person name="Loomis W.F."/>
            <person name="Chisholm R.L."/>
            <person name="Shaulsky G."/>
            <person name="Strassmann J.E."/>
            <person name="Queller D.C."/>
            <person name="Kuspa A."/>
            <person name="Grigoriev I.V."/>
        </authorList>
    </citation>
    <scope>NUCLEOTIDE SEQUENCE [LARGE SCALE GENOMIC DNA]</scope>
    <source>
        <strain evidence="10">QSDP1</strain>
    </source>
</reference>
<dbReference type="OrthoDB" id="1931232at2759"/>
<dbReference type="InterPro" id="IPR012340">
    <property type="entry name" value="NA-bd_OB-fold"/>
</dbReference>
<dbReference type="GO" id="GO:0006421">
    <property type="term" value="P:asparaginyl-tRNA aminoacylation"/>
    <property type="evidence" value="ECO:0000318"/>
    <property type="project" value="GO_Central"/>
</dbReference>
<gene>
    <name evidence="9" type="ORF">DICPUDRAFT_150804</name>
</gene>
<evidence type="ECO:0000256" key="7">
    <source>
        <dbReference type="ARBA" id="ARBA00023146"/>
    </source>
</evidence>
<dbReference type="OMA" id="TKFIDKG"/>
<keyword evidence="10" id="KW-1185">Reference proteome</keyword>
<dbReference type="GeneID" id="10504195"/>
<dbReference type="KEGG" id="dpp:DICPUDRAFT_150804"/>
<dbReference type="InterPro" id="IPR045864">
    <property type="entry name" value="aa-tRNA-synth_II/BPL/LPL"/>
</dbReference>
<dbReference type="SUPFAM" id="SSF50249">
    <property type="entry name" value="Nucleic acid-binding proteins"/>
    <property type="match status" value="1"/>
</dbReference>
<organism evidence="9 10">
    <name type="scientific">Dictyostelium purpureum</name>
    <name type="common">Slime mold</name>
    <dbReference type="NCBI Taxonomy" id="5786"/>
    <lineage>
        <taxon>Eukaryota</taxon>
        <taxon>Amoebozoa</taxon>
        <taxon>Evosea</taxon>
        <taxon>Eumycetozoa</taxon>
        <taxon>Dictyostelia</taxon>
        <taxon>Dictyosteliales</taxon>
        <taxon>Dictyosteliaceae</taxon>
        <taxon>Dictyostelium</taxon>
    </lineage>
</organism>
<dbReference type="SUPFAM" id="SSF55681">
    <property type="entry name" value="Class II aaRS and biotin synthetases"/>
    <property type="match status" value="1"/>
</dbReference>
<evidence type="ECO:0000256" key="5">
    <source>
        <dbReference type="ARBA" id="ARBA00022840"/>
    </source>
</evidence>
<dbReference type="EC" id="6.1.1.22" evidence="2"/>
<dbReference type="PANTHER" id="PTHR22594:SF34">
    <property type="entry name" value="ASPARAGINE--TRNA LIGASE, MITOCHONDRIAL-RELATED"/>
    <property type="match status" value="1"/>
</dbReference>
<dbReference type="Proteomes" id="UP000001064">
    <property type="component" value="Unassembled WGS sequence"/>
</dbReference>
<dbReference type="InterPro" id="IPR004364">
    <property type="entry name" value="Aa-tRNA-synt_II"/>
</dbReference>
<dbReference type="FunCoup" id="F0ZHA5">
    <property type="interactions" value="458"/>
</dbReference>
<feature type="domain" description="Aminoacyl-transfer RNA synthetases class-II family profile" evidence="8">
    <location>
        <begin position="143"/>
        <end position="454"/>
    </location>
</feature>
<dbReference type="InParanoid" id="F0ZHA5"/>
<dbReference type="AlphaFoldDB" id="F0ZHA5"/>
<dbReference type="Gene3D" id="3.30.930.10">
    <property type="entry name" value="Bira Bifunctional Protein, Domain 2"/>
    <property type="match status" value="1"/>
</dbReference>
<dbReference type="InterPro" id="IPR004522">
    <property type="entry name" value="Asn-tRNA-ligase"/>
</dbReference>
<dbReference type="CDD" id="cd04318">
    <property type="entry name" value="EcAsnRS_like_N"/>
    <property type="match status" value="1"/>
</dbReference>
<evidence type="ECO:0000256" key="2">
    <source>
        <dbReference type="ARBA" id="ARBA00012816"/>
    </source>
</evidence>
<protein>
    <recommendedName>
        <fullName evidence="2">asparagine--tRNA ligase</fullName>
        <ecNumber evidence="2">6.1.1.22</ecNumber>
    </recommendedName>
</protein>
<dbReference type="eggNOG" id="KOG0554">
    <property type="taxonomic scope" value="Eukaryota"/>
</dbReference>
<dbReference type="Pfam" id="PF01336">
    <property type="entry name" value="tRNA_anti-codon"/>
    <property type="match status" value="1"/>
</dbReference>
<sequence length="464" mass="53604">MNNLNYFKRFYKWPVRISDIRKSGDAGIDSNKIHKVKGWVRNIRIQKNVSFIEVNDGSSVQGLQIVGDKDTFSNIKHGSAVEAEGNLMKGEGKNPQVEMQLKNIKLIGDCPNEFPLQPKHHTFEFLREIAHLRSRGNTAGALFRMRNESTQLIHQYFNKNGFINVHTPIITASDCEGGGEQFQVVSTLDNKSNKQPHFFGEPAYLTVSGQLEAEIFASSHSRVYTFGPTFRAEKSNTPRHLSEFWMIEPEIAFIDLNDNLDIAEDFLKYVINNLLINCKDDIEFFNKRIDTGLIERLKKTVDNKFIRLEYKDAINLLKESKEITQNSIEMGDDLQREHEKYITQHFGNVPVFIINWPKSIKPFYMRQDDSNPNVVSNMDLLVPEVGELIGGSIREERYDILLKNIQDLGMDQKTYEWYLDLRKYGSVPHGGFGLGFERFLQYVTGLQNIRDVIPIPRYQNYCKF</sequence>
<evidence type="ECO:0000256" key="4">
    <source>
        <dbReference type="ARBA" id="ARBA00022741"/>
    </source>
</evidence>
<keyword evidence="4" id="KW-0547">Nucleotide-binding</keyword>
<dbReference type="RefSeq" id="XP_003286801.1">
    <property type="nucleotide sequence ID" value="XM_003286753.1"/>
</dbReference>
<evidence type="ECO:0000256" key="3">
    <source>
        <dbReference type="ARBA" id="ARBA00022598"/>
    </source>
</evidence>
<dbReference type="GO" id="GO:0003676">
    <property type="term" value="F:nucleic acid binding"/>
    <property type="evidence" value="ECO:0007669"/>
    <property type="project" value="InterPro"/>
</dbReference>
<dbReference type="NCBIfam" id="NF003037">
    <property type="entry name" value="PRK03932.1"/>
    <property type="match status" value="1"/>
</dbReference>
<dbReference type="PANTHER" id="PTHR22594">
    <property type="entry name" value="ASPARTYL/LYSYL-TRNA SYNTHETASE"/>
    <property type="match status" value="1"/>
</dbReference>
<evidence type="ECO:0000313" key="10">
    <source>
        <dbReference type="Proteomes" id="UP000001064"/>
    </source>
</evidence>
<evidence type="ECO:0000259" key="8">
    <source>
        <dbReference type="PROSITE" id="PS50862"/>
    </source>
</evidence>
<keyword evidence="6" id="KW-0648">Protein biosynthesis</keyword>
<dbReference type="HAMAP" id="MF_00534">
    <property type="entry name" value="Asn_tRNA_synth"/>
    <property type="match status" value="1"/>
</dbReference>
<keyword evidence="3" id="KW-0436">Ligase</keyword>
<dbReference type="NCBIfam" id="TIGR00457">
    <property type="entry name" value="asnS"/>
    <property type="match status" value="1"/>
</dbReference>
<dbReference type="Gene3D" id="2.40.50.140">
    <property type="entry name" value="Nucleic acid-binding proteins"/>
    <property type="match status" value="1"/>
</dbReference>
<dbReference type="VEuPathDB" id="AmoebaDB:DICPUDRAFT_150804"/>
<keyword evidence="7" id="KW-0030">Aminoacyl-tRNA synthetase</keyword>
<dbReference type="GO" id="GO:0005739">
    <property type="term" value="C:mitochondrion"/>
    <property type="evidence" value="ECO:0000318"/>
    <property type="project" value="GO_Central"/>
</dbReference>
<dbReference type="EMBL" id="GL871019">
    <property type="protein sequence ID" value="EGC36702.1"/>
    <property type="molecule type" value="Genomic_DNA"/>
</dbReference>
<dbReference type="InterPro" id="IPR006195">
    <property type="entry name" value="aa-tRNA-synth_II"/>
</dbReference>
<dbReference type="GO" id="GO:0005524">
    <property type="term" value="F:ATP binding"/>
    <property type="evidence" value="ECO:0007669"/>
    <property type="project" value="UniProtKB-KW"/>
</dbReference>
<dbReference type="Pfam" id="PF00152">
    <property type="entry name" value="tRNA-synt_2"/>
    <property type="match status" value="1"/>
</dbReference>
<dbReference type="PRINTS" id="PR01042">
    <property type="entry name" value="TRNASYNTHASP"/>
</dbReference>
<dbReference type="FunFam" id="3.30.930.10:FF:000016">
    <property type="entry name" value="Asparagine--tRNA ligase"/>
    <property type="match status" value="1"/>
</dbReference>
<comment type="similarity">
    <text evidence="1">Belongs to the class-II aminoacyl-tRNA synthetase family.</text>
</comment>
<dbReference type="InterPro" id="IPR002312">
    <property type="entry name" value="Asp/Asn-tRNA-synth_IIb"/>
</dbReference>
<name>F0ZHA5_DICPU</name>
<keyword evidence="5" id="KW-0067">ATP-binding</keyword>
<evidence type="ECO:0000256" key="1">
    <source>
        <dbReference type="ARBA" id="ARBA00008226"/>
    </source>
</evidence>
<dbReference type="GO" id="GO:0004816">
    <property type="term" value="F:asparagine-tRNA ligase activity"/>
    <property type="evidence" value="ECO:0000318"/>
    <property type="project" value="GO_Central"/>
</dbReference>
<accession>F0ZHA5</accession>
<dbReference type="InterPro" id="IPR004365">
    <property type="entry name" value="NA-bd_OB_tRNA"/>
</dbReference>